<dbReference type="InterPro" id="IPR006665">
    <property type="entry name" value="OmpA-like"/>
</dbReference>
<evidence type="ECO:0000256" key="3">
    <source>
        <dbReference type="ARBA" id="ARBA00023237"/>
    </source>
</evidence>
<dbReference type="InterPro" id="IPR006664">
    <property type="entry name" value="OMP_bac"/>
</dbReference>
<comment type="caution">
    <text evidence="7">The sequence shown here is derived from an EMBL/GenBank/DDBJ whole genome shotgun (WGS) entry which is preliminary data.</text>
</comment>
<dbReference type="PANTHER" id="PTHR30329">
    <property type="entry name" value="STATOR ELEMENT OF FLAGELLAR MOTOR COMPLEX"/>
    <property type="match status" value="1"/>
</dbReference>
<dbReference type="PANTHER" id="PTHR30329:SF21">
    <property type="entry name" value="LIPOPROTEIN YIAD-RELATED"/>
    <property type="match status" value="1"/>
</dbReference>
<dbReference type="EMBL" id="BAABHA010000001">
    <property type="protein sequence ID" value="GAA4371604.1"/>
    <property type="molecule type" value="Genomic_DNA"/>
</dbReference>
<feature type="domain" description="OmpA-like" evidence="6">
    <location>
        <begin position="331"/>
        <end position="447"/>
    </location>
</feature>
<reference evidence="8" key="1">
    <citation type="journal article" date="2019" name="Int. J. Syst. Evol. Microbiol.">
        <title>The Global Catalogue of Microorganisms (GCM) 10K type strain sequencing project: providing services to taxonomists for standard genome sequencing and annotation.</title>
        <authorList>
            <consortium name="The Broad Institute Genomics Platform"/>
            <consortium name="The Broad Institute Genome Sequencing Center for Infectious Disease"/>
            <person name="Wu L."/>
            <person name="Ma J."/>
        </authorList>
    </citation>
    <scope>NUCLEOTIDE SEQUENCE [LARGE SCALE GENOMIC DNA]</scope>
    <source>
        <strain evidence="8">JCM 17924</strain>
    </source>
</reference>
<dbReference type="RefSeq" id="WP_345220250.1">
    <property type="nucleotide sequence ID" value="NZ_BAABHA010000001.1"/>
</dbReference>
<evidence type="ECO:0000256" key="2">
    <source>
        <dbReference type="ARBA" id="ARBA00023136"/>
    </source>
</evidence>
<dbReference type="InterPro" id="IPR006690">
    <property type="entry name" value="OMPA-like_CS"/>
</dbReference>
<dbReference type="PROSITE" id="PS01068">
    <property type="entry name" value="OMPA_1"/>
    <property type="match status" value="1"/>
</dbReference>
<dbReference type="Proteomes" id="UP001500454">
    <property type="component" value="Unassembled WGS sequence"/>
</dbReference>
<evidence type="ECO:0000313" key="7">
    <source>
        <dbReference type="EMBL" id="GAA4371604.1"/>
    </source>
</evidence>
<evidence type="ECO:0000256" key="1">
    <source>
        <dbReference type="ARBA" id="ARBA00004442"/>
    </source>
</evidence>
<dbReference type="Pfam" id="PF06078">
    <property type="entry name" value="DUF937"/>
    <property type="match status" value="1"/>
</dbReference>
<keyword evidence="3" id="KW-0998">Cell outer membrane</keyword>
<dbReference type="SUPFAM" id="SSF103088">
    <property type="entry name" value="OmpA-like"/>
    <property type="match status" value="1"/>
</dbReference>
<organism evidence="7 8">
    <name type="scientific">Hymenobacter koreensis</name>
    <dbReference type="NCBI Taxonomy" id="1084523"/>
    <lineage>
        <taxon>Bacteria</taxon>
        <taxon>Pseudomonadati</taxon>
        <taxon>Bacteroidota</taxon>
        <taxon>Cytophagia</taxon>
        <taxon>Cytophagales</taxon>
        <taxon>Hymenobacteraceae</taxon>
        <taxon>Hymenobacter</taxon>
    </lineage>
</organism>
<dbReference type="PROSITE" id="PS51123">
    <property type="entry name" value="OMPA_2"/>
    <property type="match status" value="1"/>
</dbReference>
<dbReference type="CDD" id="cd07185">
    <property type="entry name" value="OmpA_C-like"/>
    <property type="match status" value="1"/>
</dbReference>
<evidence type="ECO:0000259" key="6">
    <source>
        <dbReference type="PROSITE" id="PS51123"/>
    </source>
</evidence>
<comment type="subcellular location">
    <subcellularLocation>
        <location evidence="1">Cell outer membrane</location>
    </subcellularLocation>
</comment>
<sequence>MTQNVLEEVSACFTAPAVSQASAAVGESEAGVRKALPKVVPLVLSSLIKLTEQIGGPEVVWTMAHHAHDYDDAPNASVAPTAAVGKGAARRGRELMKSLLADTYSGRVETVASASGIRPAAVEDLLGIVAPVMLDVLDRHVAQDNLDSAALSRWLQTQRSSVSGIFAEEAAQPSKSPVVTVPATAPTPEAPVHNSFSSPERIAAGAQGSAPRWLWPALLVLAAIAAGFWLGQSRSPQPQPAVAPGLALAGTAAAESAPMRVLPAPAPRKAASPTTAPGRYDAASENYIYDTGKPVRLTLIDGSTQTVGVNSTENKLYHFLADASEQVDPVNRTKGWINFDRVYFDAKKATLTDESMGQLRNVASILKSFPDAHVKIGGYTDSTGNFMANLKLSEQRATAAMAALVDMGISASRIEMKGYGMKHAVASNETPVGRALNRRISVRVTKK</sequence>
<dbReference type="Pfam" id="PF00691">
    <property type="entry name" value="OmpA"/>
    <property type="match status" value="1"/>
</dbReference>
<name>A0ABP8IT38_9BACT</name>
<proteinExistence type="predicted"/>
<protein>
    <recommendedName>
        <fullName evidence="6">OmpA-like domain-containing protein</fullName>
    </recommendedName>
</protein>
<evidence type="ECO:0000313" key="8">
    <source>
        <dbReference type="Proteomes" id="UP001500454"/>
    </source>
</evidence>
<feature type="compositionally biased region" description="Low complexity" evidence="5">
    <location>
        <begin position="177"/>
        <end position="192"/>
    </location>
</feature>
<keyword evidence="8" id="KW-1185">Reference proteome</keyword>
<dbReference type="PRINTS" id="PR01021">
    <property type="entry name" value="OMPADOMAIN"/>
</dbReference>
<evidence type="ECO:0000256" key="5">
    <source>
        <dbReference type="SAM" id="MobiDB-lite"/>
    </source>
</evidence>
<feature type="region of interest" description="Disordered" evidence="5">
    <location>
        <begin position="176"/>
        <end position="196"/>
    </location>
</feature>
<accession>A0ABP8IT38</accession>
<gene>
    <name evidence="7" type="ORF">GCM10023186_00190</name>
</gene>
<dbReference type="InterPro" id="IPR050330">
    <property type="entry name" value="Bact_OuterMem_StrucFunc"/>
</dbReference>
<dbReference type="Gene3D" id="3.30.1330.60">
    <property type="entry name" value="OmpA-like domain"/>
    <property type="match status" value="1"/>
</dbReference>
<dbReference type="InterPro" id="IPR036737">
    <property type="entry name" value="OmpA-like_sf"/>
</dbReference>
<keyword evidence="2 4" id="KW-0472">Membrane</keyword>
<dbReference type="InterPro" id="IPR009282">
    <property type="entry name" value="DUF937"/>
</dbReference>
<evidence type="ECO:0000256" key="4">
    <source>
        <dbReference type="PROSITE-ProRule" id="PRU00473"/>
    </source>
</evidence>